<dbReference type="GO" id="GO:0005886">
    <property type="term" value="C:plasma membrane"/>
    <property type="evidence" value="ECO:0007669"/>
    <property type="project" value="UniProtKB-SubCell"/>
</dbReference>
<name>A0A0S8GMY3_UNCW3</name>
<protein>
    <submittedName>
        <fullName evidence="8">Phage-shock protein</fullName>
    </submittedName>
</protein>
<evidence type="ECO:0000259" key="7">
    <source>
        <dbReference type="Pfam" id="PF04024"/>
    </source>
</evidence>
<dbReference type="InterPro" id="IPR007168">
    <property type="entry name" value="Phageshock_PspC_N"/>
</dbReference>
<dbReference type="Proteomes" id="UP000051096">
    <property type="component" value="Unassembled WGS sequence"/>
</dbReference>
<feature type="domain" description="Phage shock protein PspC N-terminal" evidence="7">
    <location>
        <begin position="2"/>
        <end position="60"/>
    </location>
</feature>
<evidence type="ECO:0000313" key="9">
    <source>
        <dbReference type="Proteomes" id="UP000051096"/>
    </source>
</evidence>
<sequence length="67" mass="7517">MKKLYRSKNNRKIAGICGGLGELFSFDPTLIRLLFVFIDLVTGILPLIVVYIVGWIILPTGPPREDD</sequence>
<accession>A0A0S8GMY3</accession>
<dbReference type="AlphaFoldDB" id="A0A0S8GMY3"/>
<evidence type="ECO:0000256" key="3">
    <source>
        <dbReference type="ARBA" id="ARBA00022692"/>
    </source>
</evidence>
<dbReference type="PANTHER" id="PTHR33885:SF3">
    <property type="entry name" value="PHAGE SHOCK PROTEIN C"/>
    <property type="match status" value="1"/>
</dbReference>
<evidence type="ECO:0000313" key="8">
    <source>
        <dbReference type="EMBL" id="KPK73228.1"/>
    </source>
</evidence>
<keyword evidence="3 6" id="KW-0812">Transmembrane</keyword>
<evidence type="ECO:0000256" key="2">
    <source>
        <dbReference type="ARBA" id="ARBA00022475"/>
    </source>
</evidence>
<keyword evidence="5 6" id="KW-0472">Membrane</keyword>
<evidence type="ECO:0000256" key="6">
    <source>
        <dbReference type="SAM" id="Phobius"/>
    </source>
</evidence>
<gene>
    <name evidence="8" type="ORF">AMJ87_02435</name>
</gene>
<proteinExistence type="predicted"/>
<keyword evidence="4 6" id="KW-1133">Transmembrane helix</keyword>
<reference evidence="8 9" key="1">
    <citation type="journal article" date="2015" name="Microbiome">
        <title>Genomic resolution of linkages in carbon, nitrogen, and sulfur cycling among widespread estuary sediment bacteria.</title>
        <authorList>
            <person name="Baker B.J."/>
            <person name="Lazar C.S."/>
            <person name="Teske A.P."/>
            <person name="Dick G.J."/>
        </authorList>
    </citation>
    <scope>NUCLEOTIDE SEQUENCE [LARGE SCALE GENOMIC DNA]</scope>
    <source>
        <strain evidence="8">SM23_60</strain>
    </source>
</reference>
<evidence type="ECO:0000256" key="5">
    <source>
        <dbReference type="ARBA" id="ARBA00023136"/>
    </source>
</evidence>
<organism evidence="8 9">
    <name type="scientific">candidate division WOR_3 bacterium SM23_60</name>
    <dbReference type="NCBI Taxonomy" id="1703780"/>
    <lineage>
        <taxon>Bacteria</taxon>
        <taxon>Bacteria division WOR-3</taxon>
    </lineage>
</organism>
<comment type="caution">
    <text evidence="8">The sequence shown here is derived from an EMBL/GenBank/DDBJ whole genome shotgun (WGS) entry which is preliminary data.</text>
</comment>
<dbReference type="Pfam" id="PF04024">
    <property type="entry name" value="PspC"/>
    <property type="match status" value="1"/>
</dbReference>
<dbReference type="InterPro" id="IPR052027">
    <property type="entry name" value="PspC"/>
</dbReference>
<feature type="transmembrane region" description="Helical" evidence="6">
    <location>
        <begin position="33"/>
        <end position="58"/>
    </location>
</feature>
<dbReference type="PANTHER" id="PTHR33885">
    <property type="entry name" value="PHAGE SHOCK PROTEIN C"/>
    <property type="match status" value="1"/>
</dbReference>
<dbReference type="EMBL" id="LJUO01000013">
    <property type="protein sequence ID" value="KPK73228.1"/>
    <property type="molecule type" value="Genomic_DNA"/>
</dbReference>
<evidence type="ECO:0000256" key="1">
    <source>
        <dbReference type="ARBA" id="ARBA00004162"/>
    </source>
</evidence>
<evidence type="ECO:0000256" key="4">
    <source>
        <dbReference type="ARBA" id="ARBA00022989"/>
    </source>
</evidence>
<comment type="subcellular location">
    <subcellularLocation>
        <location evidence="1">Cell membrane</location>
        <topology evidence="1">Single-pass membrane protein</topology>
    </subcellularLocation>
</comment>
<keyword evidence="2" id="KW-1003">Cell membrane</keyword>